<evidence type="ECO:0008006" key="4">
    <source>
        <dbReference type="Google" id="ProtNLM"/>
    </source>
</evidence>
<dbReference type="PROSITE" id="PS51257">
    <property type="entry name" value="PROKAR_LIPOPROTEIN"/>
    <property type="match status" value="1"/>
</dbReference>
<organism evidence="2 3">
    <name type="scientific">Pseudomonas fulva</name>
    <dbReference type="NCBI Taxonomy" id="47880"/>
    <lineage>
        <taxon>Bacteria</taxon>
        <taxon>Pseudomonadati</taxon>
        <taxon>Pseudomonadota</taxon>
        <taxon>Gammaproteobacteria</taxon>
        <taxon>Pseudomonadales</taxon>
        <taxon>Pseudomonadaceae</taxon>
        <taxon>Pseudomonas</taxon>
    </lineage>
</organism>
<keyword evidence="1" id="KW-0732">Signal</keyword>
<dbReference type="RefSeq" id="WP_104925897.1">
    <property type="nucleotide sequence ID" value="NZ_CP014025.1"/>
</dbReference>
<proteinExistence type="predicted"/>
<evidence type="ECO:0000256" key="1">
    <source>
        <dbReference type="SAM" id="SignalP"/>
    </source>
</evidence>
<accession>A0A7S9L9Y5</accession>
<evidence type="ECO:0000313" key="2">
    <source>
        <dbReference type="EMBL" id="QPH50250.1"/>
    </source>
</evidence>
<feature type="chain" id="PRO_5031009532" description="Lipoprotein" evidence="1">
    <location>
        <begin position="20"/>
        <end position="152"/>
    </location>
</feature>
<protein>
    <recommendedName>
        <fullName evidence="4">Lipoprotein</fullName>
    </recommendedName>
</protein>
<evidence type="ECO:0000313" key="3">
    <source>
        <dbReference type="Proteomes" id="UP000594430"/>
    </source>
</evidence>
<dbReference type="AlphaFoldDB" id="A0A7S9L9Y5"/>
<feature type="signal peptide" evidence="1">
    <location>
        <begin position="1"/>
        <end position="19"/>
    </location>
</feature>
<dbReference type="EMBL" id="CP064946">
    <property type="protein sequence ID" value="QPH50250.1"/>
    <property type="molecule type" value="Genomic_DNA"/>
</dbReference>
<dbReference type="Proteomes" id="UP000594430">
    <property type="component" value="Chromosome"/>
</dbReference>
<gene>
    <name evidence="2" type="ORF">IZU98_05880</name>
</gene>
<reference evidence="2 3" key="1">
    <citation type="submission" date="2020-11" db="EMBL/GenBank/DDBJ databases">
        <title>Pseudomonas fulva producing VIM-24.</title>
        <authorList>
            <person name="Liu S."/>
        </authorList>
    </citation>
    <scope>NUCLEOTIDE SEQUENCE [LARGE SCALE GENOMIC DNA]</scope>
    <source>
        <strain evidence="2 3">ZDHY414</strain>
    </source>
</reference>
<name>A0A7S9L9Y5_9PSED</name>
<sequence length="152" mass="17528">MNKRFTRTWLAALLLPWLAACNGQKVERVLVYQNTVYDWRIEHVVAHNWPAGPHQYYEVFLKGRLLILPANTFNDVRDIREFVAAGGFDTNNWRNDTIIVTFENVQARKGGNEHFVRSLMITPTHQEGEVILADMTTRQQVAVQRVEPGGDH</sequence>